<dbReference type="CDD" id="cd03233">
    <property type="entry name" value="ABCG_PDR_domain1"/>
    <property type="match status" value="1"/>
</dbReference>
<name>A0AAD6HVT4_9EURO</name>
<feature type="transmembrane region" description="Helical" evidence="10">
    <location>
        <begin position="1471"/>
        <end position="1490"/>
    </location>
</feature>
<dbReference type="PROSITE" id="PS50893">
    <property type="entry name" value="ABC_TRANSPORTER_2"/>
    <property type="match status" value="2"/>
</dbReference>
<dbReference type="Pfam" id="PF06422">
    <property type="entry name" value="PDR_CDR"/>
    <property type="match status" value="1"/>
</dbReference>
<dbReference type="InterPro" id="IPR043926">
    <property type="entry name" value="ABCG_dom"/>
</dbReference>
<dbReference type="GO" id="GO:0005524">
    <property type="term" value="F:ATP binding"/>
    <property type="evidence" value="ECO:0007669"/>
    <property type="project" value="UniProtKB-KW"/>
</dbReference>
<dbReference type="InterPro" id="IPR034003">
    <property type="entry name" value="ABCG_PDR_2"/>
</dbReference>
<keyword evidence="3" id="KW-0813">Transport</keyword>
<evidence type="ECO:0000313" key="12">
    <source>
        <dbReference type="EMBL" id="KAJ5738605.1"/>
    </source>
</evidence>
<dbReference type="Pfam" id="PF19055">
    <property type="entry name" value="ABC2_membrane_7"/>
    <property type="match status" value="1"/>
</dbReference>
<dbReference type="Proteomes" id="UP001215712">
    <property type="component" value="Unassembled WGS sequence"/>
</dbReference>
<comment type="subcellular location">
    <subcellularLocation>
        <location evidence="1">Cell membrane</location>
        <topology evidence="1">Multi-pass membrane protein</topology>
    </subcellularLocation>
</comment>
<feature type="transmembrane region" description="Helical" evidence="10">
    <location>
        <begin position="603"/>
        <end position="625"/>
    </location>
</feature>
<keyword evidence="7" id="KW-0067">ATP-binding</keyword>
<feature type="transmembrane region" description="Helical" evidence="10">
    <location>
        <begin position="678"/>
        <end position="697"/>
    </location>
</feature>
<accession>A0AAD6HVT4</accession>
<feature type="domain" description="ABC transporter" evidence="11">
    <location>
        <begin position="861"/>
        <end position="1103"/>
    </location>
</feature>
<keyword evidence="9 10" id="KW-0472">Membrane</keyword>
<reference evidence="12" key="2">
    <citation type="submission" date="2023-01" db="EMBL/GenBank/DDBJ databases">
        <authorList>
            <person name="Petersen C."/>
        </authorList>
    </citation>
    <scope>NUCLEOTIDE SEQUENCE</scope>
    <source>
        <strain evidence="12">IBT 17514</strain>
    </source>
</reference>
<dbReference type="FunFam" id="3.40.50.300:FF:000054">
    <property type="entry name" value="ABC multidrug transporter atrF"/>
    <property type="match status" value="1"/>
</dbReference>
<feature type="transmembrane region" description="Helical" evidence="10">
    <location>
        <begin position="1320"/>
        <end position="1342"/>
    </location>
</feature>
<feature type="transmembrane region" description="Helical" evidence="10">
    <location>
        <begin position="783"/>
        <end position="804"/>
    </location>
</feature>
<dbReference type="CDD" id="cd03232">
    <property type="entry name" value="ABCG_PDR_domain2"/>
    <property type="match status" value="1"/>
</dbReference>
<evidence type="ECO:0000256" key="4">
    <source>
        <dbReference type="ARBA" id="ARBA00022475"/>
    </source>
</evidence>
<keyword evidence="6" id="KW-0547">Nucleotide-binding</keyword>
<keyword evidence="4" id="KW-1003">Cell membrane</keyword>
<dbReference type="GO" id="GO:0005886">
    <property type="term" value="C:plasma membrane"/>
    <property type="evidence" value="ECO:0007669"/>
    <property type="project" value="UniProtKB-SubCell"/>
</dbReference>
<keyword evidence="8 10" id="KW-1133">Transmembrane helix</keyword>
<dbReference type="InterPro" id="IPR027417">
    <property type="entry name" value="P-loop_NTPase"/>
</dbReference>
<keyword evidence="5 10" id="KW-0812">Transmembrane</keyword>
<evidence type="ECO:0000256" key="6">
    <source>
        <dbReference type="ARBA" id="ARBA00022741"/>
    </source>
</evidence>
<evidence type="ECO:0000256" key="7">
    <source>
        <dbReference type="ARBA" id="ARBA00022840"/>
    </source>
</evidence>
<feature type="transmembrane region" description="Helical" evidence="10">
    <location>
        <begin position="571"/>
        <end position="591"/>
    </location>
</feature>
<gene>
    <name evidence="12" type="ORF">N7493_001760</name>
</gene>
<dbReference type="Pfam" id="PF00005">
    <property type="entry name" value="ABC_tran"/>
    <property type="match status" value="2"/>
</dbReference>
<dbReference type="InterPro" id="IPR017871">
    <property type="entry name" value="ABC_transporter-like_CS"/>
</dbReference>
<reference evidence="12" key="1">
    <citation type="journal article" date="2023" name="IMA Fungus">
        <title>Comparative genomic study of the Penicillium genus elucidates a diverse pangenome and 15 lateral gene transfer events.</title>
        <authorList>
            <person name="Petersen C."/>
            <person name="Sorensen T."/>
            <person name="Nielsen M.R."/>
            <person name="Sondergaard T.E."/>
            <person name="Sorensen J.L."/>
            <person name="Fitzpatrick D.A."/>
            <person name="Frisvad J.C."/>
            <person name="Nielsen K.L."/>
        </authorList>
    </citation>
    <scope>NUCLEOTIDE SEQUENCE</scope>
    <source>
        <strain evidence="12">IBT 17514</strain>
    </source>
</reference>
<evidence type="ECO:0000256" key="5">
    <source>
        <dbReference type="ARBA" id="ARBA00022692"/>
    </source>
</evidence>
<feature type="transmembrane region" description="Helical" evidence="10">
    <location>
        <begin position="645"/>
        <end position="666"/>
    </location>
</feature>
<dbReference type="Pfam" id="PF01061">
    <property type="entry name" value="ABC2_membrane"/>
    <property type="match status" value="2"/>
</dbReference>
<comment type="caution">
    <text evidence="12">The sequence shown here is derived from an EMBL/GenBank/DDBJ whole genome shotgun (WGS) entry which is preliminary data.</text>
</comment>
<evidence type="ECO:0000256" key="10">
    <source>
        <dbReference type="SAM" id="Phobius"/>
    </source>
</evidence>
<dbReference type="InterPro" id="IPR003439">
    <property type="entry name" value="ABC_transporter-like_ATP-bd"/>
</dbReference>
<dbReference type="Gene3D" id="3.40.50.300">
    <property type="entry name" value="P-loop containing nucleotide triphosphate hydrolases"/>
    <property type="match status" value="2"/>
</dbReference>
<feature type="transmembrane region" description="Helical" evidence="10">
    <location>
        <begin position="535"/>
        <end position="559"/>
    </location>
</feature>
<evidence type="ECO:0000256" key="1">
    <source>
        <dbReference type="ARBA" id="ARBA00004651"/>
    </source>
</evidence>
<dbReference type="SMART" id="SM00382">
    <property type="entry name" value="AAA"/>
    <property type="match status" value="2"/>
</dbReference>
<dbReference type="InterPro" id="IPR029481">
    <property type="entry name" value="ABC_trans_N"/>
</dbReference>
<dbReference type="SUPFAM" id="SSF52540">
    <property type="entry name" value="P-loop containing nucleoside triphosphate hydrolases"/>
    <property type="match status" value="2"/>
</dbReference>
<proteinExistence type="inferred from homology"/>
<evidence type="ECO:0000256" key="8">
    <source>
        <dbReference type="ARBA" id="ARBA00022989"/>
    </source>
</evidence>
<dbReference type="GO" id="GO:0140359">
    <property type="term" value="F:ABC-type transporter activity"/>
    <property type="evidence" value="ECO:0007669"/>
    <property type="project" value="InterPro"/>
</dbReference>
<dbReference type="PANTHER" id="PTHR19241">
    <property type="entry name" value="ATP-BINDING CASSETTE TRANSPORTER"/>
    <property type="match status" value="1"/>
</dbReference>
<organism evidence="12 13">
    <name type="scientific">Penicillium malachiteum</name>
    <dbReference type="NCBI Taxonomy" id="1324776"/>
    <lineage>
        <taxon>Eukaryota</taxon>
        <taxon>Fungi</taxon>
        <taxon>Dikarya</taxon>
        <taxon>Ascomycota</taxon>
        <taxon>Pezizomycotina</taxon>
        <taxon>Eurotiomycetes</taxon>
        <taxon>Eurotiomycetidae</taxon>
        <taxon>Eurotiales</taxon>
        <taxon>Aspergillaceae</taxon>
        <taxon>Penicillium</taxon>
    </lineage>
</organism>
<feature type="transmembrane region" description="Helical" evidence="10">
    <location>
        <begin position="1275"/>
        <end position="1300"/>
    </location>
</feature>
<feature type="domain" description="ABC transporter" evidence="11">
    <location>
        <begin position="175"/>
        <end position="425"/>
    </location>
</feature>
<sequence length="1503" mass="169029">MFFLVNISPEDVTPECIPSSAWGIEFGLVHHVGIGGIPSVDAQHQQRLTGEPRVNYSSSTTLHNDLEENRNQEVDIEDEIEEMVRQLTRHSTHFSSANAANPFFEENKDASWHPDSPDFRTKDWIRALIAAQSQDPERFLQRSAGVAFKNLFVHGFGSPTDYQKDVFNCLLTIGTLARNLVGSGKQKVQILNNFNGLVKSGEMLVVLGRPGSGCSTFLKTMAGEMNGIYVDDASYMNYQGISAPLMQKQFRGEAIFSAETDVHFPQLTVGDTLTFAAMARTPRTRFPDLTRKQYAEHLRDVVMAMLGLRHTFNTKVGNDFVRGVSGGERKRVSIAEAILSGAPLQCWDNSTRGLDSANALEFCKNLRLMSDYAGTTACVAIYQASQSAYDLFDKAVVLYEGEQIYFGPTNEARDFFTTMGFDCPSRQTTADFLTSLTSLTERRVKPGYEQRVPRTPQEFAKRWQESPECARLLGEIDAFDKEFPIGGQSLTSFSEARRQMQSKQQRIKSPYTLSVYEQITLNLGRGFQRLKADMSLFYSALFGNFFISLILGSVFYNLASDTSSFYSREVLLFYAVLLAAFASALEILTLYAQRPIVDKQSRFAFYHPFTEAIASMLCDVPYKLLNAVTFNLPLYFMSNLKREPGAFFIFWLFSLMTTFTMSMVFRTFGAASRSLAQALVPAALLILGLVIYTGFVIPTKQMLGWSRWMNYIDPIAYSFESMMVNEFRDRKFSCSAFVPSGEGYEDVDVINTICSAVSAVAGELYIDGATYVETAYAYTNDHLWRNLGIVIAFMIFFMFTYLIATEYITEAASKGEVLLFRRGRQQKAQGEDSETTADAIYRPEEKKDGTGANIQRQTSILQWQDLCYDIKIKSEERRILDHVNGWVKPGTATALMGVSGAGKTTLLDVLATRVTMGVVTGDVLVDGRPRDDSFQRKTGYVQQQDVHLPTSTVREALNFSALLRQPAHLSRKEKLDYVDEVLELLGMQSYAEAVVGVPGVGLNVEQRKRLTIAVELVARPQLLLFLDEPTSGLDSQTSWSILDLIETLTKHGQAILCTIHQPSAMLFQRFDRLLFLAKGGRTVYFGKIGENSSILADYFMRNGGHALNEGENPAEWMLDVIGAAPGSHSDIDWPETWNKSAEKQDVLNHLAELRTTLSQRQPGETTFTENREFASSTKEQLVQCLTRLFSQYWRTPSYIWSKLVLSVLTALYNGFSFFHAANSQQGLQNQMFSIFMLMTIFGNLVQQIMPNFIIQRSIFEVRERPSKMYSWRVFMASNIIVELPWNFLVAVLMFFCWYYPVGLYRNAEPTDAVHERGGLMFLFLLVFLWFTSTFTNMVIAGVETAETGGNIANLFFSLLLLFCGVVATPSEMPGFWIFMYRVSPFTYLVSGMLSTAVSGTSVTCSSDEILTFDPPASQTCYQYLNAYAERNGGYIENPNATSSCSYCTMSSTDTFLADVDSYYSDAWRNFGIMWAYLLFNIVAALGIYWWTRVPNGNKTKGTA</sequence>
<dbReference type="InterPro" id="IPR003593">
    <property type="entry name" value="AAA+_ATPase"/>
</dbReference>
<protein>
    <recommendedName>
        <fullName evidence="11">ABC transporter domain-containing protein</fullName>
    </recommendedName>
</protein>
<evidence type="ECO:0000256" key="9">
    <source>
        <dbReference type="ARBA" id="ARBA00023136"/>
    </source>
</evidence>
<dbReference type="InterPro" id="IPR034001">
    <property type="entry name" value="ABCG_PDR_1"/>
</dbReference>
<keyword evidence="13" id="KW-1185">Reference proteome</keyword>
<feature type="transmembrane region" description="Helical" evidence="10">
    <location>
        <begin position="1232"/>
        <end position="1254"/>
    </location>
</feature>
<evidence type="ECO:0000313" key="13">
    <source>
        <dbReference type="Proteomes" id="UP001215712"/>
    </source>
</evidence>
<dbReference type="InterPro" id="IPR010929">
    <property type="entry name" value="PDR_CDR_ABC"/>
</dbReference>
<evidence type="ECO:0000259" key="11">
    <source>
        <dbReference type="PROSITE" id="PS50893"/>
    </source>
</evidence>
<dbReference type="EMBL" id="JAQJAN010000002">
    <property type="protein sequence ID" value="KAJ5738605.1"/>
    <property type="molecule type" value="Genomic_DNA"/>
</dbReference>
<feature type="transmembrane region" description="Helical" evidence="10">
    <location>
        <begin position="1354"/>
        <end position="1378"/>
    </location>
</feature>
<dbReference type="PROSITE" id="PS00211">
    <property type="entry name" value="ABC_TRANSPORTER_1"/>
    <property type="match status" value="1"/>
</dbReference>
<dbReference type="GO" id="GO:0016887">
    <property type="term" value="F:ATP hydrolysis activity"/>
    <property type="evidence" value="ECO:0007669"/>
    <property type="project" value="InterPro"/>
</dbReference>
<comment type="similarity">
    <text evidence="2">Belongs to the ABC transporter superfamily. ABCG family. PDR (TC 3.A.1.205) subfamily.</text>
</comment>
<evidence type="ECO:0000256" key="3">
    <source>
        <dbReference type="ARBA" id="ARBA00022448"/>
    </source>
</evidence>
<dbReference type="FunFam" id="3.40.50.300:FF:000881">
    <property type="entry name" value="ABC multidrug transporter A-1"/>
    <property type="match status" value="1"/>
</dbReference>
<dbReference type="Pfam" id="PF14510">
    <property type="entry name" value="ABC_trans_N"/>
    <property type="match status" value="1"/>
</dbReference>
<dbReference type="InterPro" id="IPR013525">
    <property type="entry name" value="ABC2_TM"/>
</dbReference>
<evidence type="ECO:0000256" key="2">
    <source>
        <dbReference type="ARBA" id="ARBA00006012"/>
    </source>
</evidence>